<accession>A0A1F8G9U9</accession>
<name>A0A1F8G9U9_9BACT</name>
<protein>
    <recommendedName>
        <fullName evidence="1">YprB ribonuclease H-like domain-containing protein</fullName>
    </recommendedName>
</protein>
<dbReference type="InterPro" id="IPR019993">
    <property type="entry name" value="RecB_nuclease_TM0106_put"/>
</dbReference>
<organism evidence="2 3">
    <name type="scientific">Candidatus Yanofskybacteria bacterium RIFCSPLOWO2_01_FULL_42_49</name>
    <dbReference type="NCBI Taxonomy" id="1802694"/>
    <lineage>
        <taxon>Bacteria</taxon>
        <taxon>Candidatus Yanofskyibacteriota</taxon>
    </lineage>
</organism>
<dbReference type="InterPro" id="IPR012337">
    <property type="entry name" value="RNaseH-like_sf"/>
</dbReference>
<evidence type="ECO:0000313" key="2">
    <source>
        <dbReference type="EMBL" id="OGN22093.1"/>
    </source>
</evidence>
<dbReference type="Pfam" id="PF13482">
    <property type="entry name" value="RNase_H_2"/>
    <property type="match status" value="1"/>
</dbReference>
<dbReference type="SUPFAM" id="SSF53098">
    <property type="entry name" value="Ribonuclease H-like"/>
    <property type="match status" value="1"/>
</dbReference>
<reference evidence="2 3" key="1">
    <citation type="journal article" date="2016" name="Nat. Commun.">
        <title>Thousands of microbial genomes shed light on interconnected biogeochemical processes in an aquifer system.</title>
        <authorList>
            <person name="Anantharaman K."/>
            <person name="Brown C.T."/>
            <person name="Hug L.A."/>
            <person name="Sharon I."/>
            <person name="Castelle C.J."/>
            <person name="Probst A.J."/>
            <person name="Thomas B.C."/>
            <person name="Singh A."/>
            <person name="Wilkins M.J."/>
            <person name="Karaoz U."/>
            <person name="Brodie E.L."/>
            <person name="Williams K.H."/>
            <person name="Hubbard S.S."/>
            <person name="Banfield J.F."/>
        </authorList>
    </citation>
    <scope>NUCLEOTIDE SEQUENCE [LARGE SCALE GENOMIC DNA]</scope>
</reference>
<gene>
    <name evidence="2" type="ORF">A2918_02940</name>
</gene>
<evidence type="ECO:0000259" key="1">
    <source>
        <dbReference type="Pfam" id="PF13482"/>
    </source>
</evidence>
<dbReference type="Proteomes" id="UP000178227">
    <property type="component" value="Unassembled WGS sequence"/>
</dbReference>
<evidence type="ECO:0000313" key="3">
    <source>
        <dbReference type="Proteomes" id="UP000178227"/>
    </source>
</evidence>
<feature type="domain" description="YprB ribonuclease H-like" evidence="1">
    <location>
        <begin position="298"/>
        <end position="468"/>
    </location>
</feature>
<dbReference type="InterPro" id="IPR038720">
    <property type="entry name" value="YprB_RNase_H-like_dom"/>
</dbReference>
<proteinExistence type="predicted"/>
<dbReference type="EMBL" id="MGKI01000014">
    <property type="protein sequence ID" value="OGN22093.1"/>
    <property type="molecule type" value="Genomic_DNA"/>
</dbReference>
<sequence>MSEANKKFLTPEHFYKFFQCPHWIWYDIYADAKKKKHIPPILELLYKGKLANTSESIRKFKEFEQIKPESFRDLEEAFLATLELMKQGKNIYHGVLMHENWVGMPDLLEAQAGKSDLGDWHYVVYDVQSSLDIGDQYKFQLVFYSLILERLQGVRPKEAFVIDPDGNTRSFLVDDFVSQFHVTREQIEKILEGEKPAPFLKSGCKKTPWYSLCVEGARECNDVSLIFRISQSDQRRLYDIGIRTVGQVADADVNELQAKLEDWPFDKLVRFNNQAKSLISQEPLILKKGNFPKVRYEIYFDIESDPTRDIHYLLGVLIKDTKSGSVEYRHFFANNKDEESEIWRSFLDFLADLNDFVIYHYAFLEKVVFDQFALKYGAPSALVSKFRENTIDLYNQTVESVILPLYFYSLKDVAGYVGYKWNDPEAGGAESVVWYNEWLENKSDVILKKILKYNEDDVRATMAVKEWLEQQKPHKGREKLE</sequence>
<dbReference type="STRING" id="1802694.A2918_02940"/>
<comment type="caution">
    <text evidence="2">The sequence shown here is derived from an EMBL/GenBank/DDBJ whole genome shotgun (WGS) entry which is preliminary data.</text>
</comment>
<dbReference type="AlphaFoldDB" id="A0A1F8G9U9"/>
<dbReference type="NCBIfam" id="TIGR03491">
    <property type="entry name" value="TM0106 family RecB-like putative nuclease"/>
    <property type="match status" value="1"/>
</dbReference>